<name>A0A365PD63_9ACTN</name>
<dbReference type="EMBL" id="QNTT01000004">
    <property type="protein sequence ID" value="RBA39830.1"/>
    <property type="molecule type" value="Genomic_DNA"/>
</dbReference>
<dbReference type="Proteomes" id="UP000252187">
    <property type="component" value="Unassembled WGS sequence"/>
</dbReference>
<evidence type="ECO:0000313" key="2">
    <source>
        <dbReference type="Proteomes" id="UP000252187"/>
    </source>
</evidence>
<organism evidence="1 2">
    <name type="scientific">Dietzia maris</name>
    <dbReference type="NCBI Taxonomy" id="37915"/>
    <lineage>
        <taxon>Bacteria</taxon>
        <taxon>Bacillati</taxon>
        <taxon>Actinomycetota</taxon>
        <taxon>Actinomycetes</taxon>
        <taxon>Mycobacteriales</taxon>
        <taxon>Dietziaceae</taxon>
        <taxon>Dietzia</taxon>
    </lineage>
</organism>
<dbReference type="RefSeq" id="WP_067711977.1">
    <property type="nucleotide sequence ID" value="NZ_JBITUO010000004.1"/>
</dbReference>
<evidence type="ECO:0000313" key="1">
    <source>
        <dbReference type="EMBL" id="RBA39830.1"/>
    </source>
</evidence>
<dbReference type="AlphaFoldDB" id="A0A365PD63"/>
<comment type="caution">
    <text evidence="1">The sequence shown here is derived from an EMBL/GenBank/DDBJ whole genome shotgun (WGS) entry which is preliminary data.</text>
</comment>
<gene>
    <name evidence="1" type="ORF">DQ226_02820</name>
</gene>
<reference evidence="1 2" key="1">
    <citation type="submission" date="2018-06" db="EMBL/GenBank/DDBJ databases">
        <title>Whole genome sequencing of four bacterial strains from South Shetland trench revealing bio-synthetic gene clusters.</title>
        <authorList>
            <person name="Abdel-Mageed W.M."/>
            <person name="Lehri B."/>
            <person name="Jarmusch S.A."/>
            <person name="Miranda K."/>
            <person name="Goodfellow M."/>
            <person name="Jaspars M."/>
            <person name="Karlyshev A.V."/>
        </authorList>
    </citation>
    <scope>NUCLEOTIDE SEQUENCE [LARGE SCALE GENOMIC DNA]</scope>
    <source>
        <strain evidence="1 2">SST1</strain>
    </source>
</reference>
<protein>
    <submittedName>
        <fullName evidence="1">Uncharacterized protein</fullName>
    </submittedName>
</protein>
<accession>A0A365PD63</accession>
<dbReference type="GeneID" id="97369870"/>
<proteinExistence type="predicted"/>
<sequence length="71" mass="6919">MDLTGSIAEITGPLSADLTGSADPVGSSVIDTLSAALVIGPTLLLNFIGDLGFDLGSTGSLFGDGGVNLPL</sequence>